<dbReference type="InterPro" id="IPR037213">
    <property type="entry name" value="Run_dom_sf"/>
</dbReference>
<dbReference type="SUPFAM" id="SSF140741">
    <property type="entry name" value="RUN domain-like"/>
    <property type="match status" value="1"/>
</dbReference>
<dbReference type="Pfam" id="PF02759">
    <property type="entry name" value="RUN"/>
    <property type="match status" value="1"/>
</dbReference>
<evidence type="ECO:0000259" key="3">
    <source>
        <dbReference type="PROSITE" id="PS50826"/>
    </source>
</evidence>
<evidence type="ECO:0000256" key="2">
    <source>
        <dbReference type="SAM" id="MobiDB-lite"/>
    </source>
</evidence>
<keyword evidence="1" id="KW-0175">Coiled coil</keyword>
<dbReference type="SMART" id="SM00593">
    <property type="entry name" value="RUN"/>
    <property type="match status" value="1"/>
</dbReference>
<protein>
    <recommendedName>
        <fullName evidence="3">RUN domain-containing protein</fullName>
    </recommendedName>
</protein>
<dbReference type="PANTHER" id="PTHR45956:SF6">
    <property type="entry name" value="RUN DOMAIN-CONTAINING PROTEIN"/>
    <property type="match status" value="1"/>
</dbReference>
<name>A0A2J7Q467_9NEOP</name>
<dbReference type="Proteomes" id="UP000235965">
    <property type="component" value="Unassembled WGS sequence"/>
</dbReference>
<dbReference type="EMBL" id="NEVH01018390">
    <property type="protein sequence ID" value="PNF23374.1"/>
    <property type="molecule type" value="Genomic_DNA"/>
</dbReference>
<dbReference type="InterPro" id="IPR047335">
    <property type="entry name" value="RUFY1-3"/>
</dbReference>
<gene>
    <name evidence="4" type="ORF">B7P43_G13174</name>
</gene>
<feature type="region of interest" description="Disordered" evidence="2">
    <location>
        <begin position="1"/>
        <end position="39"/>
    </location>
</feature>
<feature type="compositionally biased region" description="Low complexity" evidence="2">
    <location>
        <begin position="22"/>
        <end position="39"/>
    </location>
</feature>
<evidence type="ECO:0000313" key="4">
    <source>
        <dbReference type="EMBL" id="PNF23374.1"/>
    </source>
</evidence>
<comment type="caution">
    <text evidence="4">The sequence shown here is derived from an EMBL/GenBank/DDBJ whole genome shotgun (WGS) entry which is preliminary data.</text>
</comment>
<dbReference type="CDD" id="cd17681">
    <property type="entry name" value="RUN_RUFY1_like"/>
    <property type="match status" value="1"/>
</dbReference>
<dbReference type="Gene3D" id="1.20.58.900">
    <property type="match status" value="1"/>
</dbReference>
<feature type="compositionally biased region" description="Basic and acidic residues" evidence="2">
    <location>
        <begin position="348"/>
        <end position="376"/>
    </location>
</feature>
<dbReference type="PANTHER" id="PTHR45956">
    <property type="entry name" value="RUN AND FYVE DOMAIN-CONTAINING PROTEIN 2-LIKE PROTEIN"/>
    <property type="match status" value="1"/>
</dbReference>
<evidence type="ECO:0000313" key="5">
    <source>
        <dbReference type="Proteomes" id="UP000235965"/>
    </source>
</evidence>
<feature type="region of interest" description="Disordered" evidence="2">
    <location>
        <begin position="336"/>
        <end position="376"/>
    </location>
</feature>
<dbReference type="AlphaFoldDB" id="A0A2J7Q467"/>
<proteinExistence type="predicted"/>
<dbReference type="EMBL" id="NEVH01018390">
    <property type="protein sequence ID" value="PNF23378.1"/>
    <property type="molecule type" value="Genomic_DNA"/>
</dbReference>
<dbReference type="InterPro" id="IPR004012">
    <property type="entry name" value="Run_dom"/>
</dbReference>
<dbReference type="PROSITE" id="PS50826">
    <property type="entry name" value="RUN"/>
    <property type="match status" value="1"/>
</dbReference>
<accession>A0A2J7Q467</accession>
<feature type="domain" description="RUN" evidence="3">
    <location>
        <begin position="98"/>
        <end position="231"/>
    </location>
</feature>
<reference evidence="4 5" key="1">
    <citation type="submission" date="2017-12" db="EMBL/GenBank/DDBJ databases">
        <title>Hemimetabolous genomes reveal molecular basis of termite eusociality.</title>
        <authorList>
            <person name="Harrison M.C."/>
            <person name="Jongepier E."/>
            <person name="Robertson H.M."/>
            <person name="Arning N."/>
            <person name="Bitard-Feildel T."/>
            <person name="Chao H."/>
            <person name="Childers C.P."/>
            <person name="Dinh H."/>
            <person name="Doddapaneni H."/>
            <person name="Dugan S."/>
            <person name="Gowin J."/>
            <person name="Greiner C."/>
            <person name="Han Y."/>
            <person name="Hu H."/>
            <person name="Hughes D.S.T."/>
            <person name="Huylmans A.-K."/>
            <person name="Kemena C."/>
            <person name="Kremer L.P.M."/>
            <person name="Lee S.L."/>
            <person name="Lopez-Ezquerra A."/>
            <person name="Mallet L."/>
            <person name="Monroy-Kuhn J.M."/>
            <person name="Moser A."/>
            <person name="Murali S.C."/>
            <person name="Muzny D.M."/>
            <person name="Otani S."/>
            <person name="Piulachs M.-D."/>
            <person name="Poelchau M."/>
            <person name="Qu J."/>
            <person name="Schaub F."/>
            <person name="Wada-Katsumata A."/>
            <person name="Worley K.C."/>
            <person name="Xie Q."/>
            <person name="Ylla G."/>
            <person name="Poulsen M."/>
            <person name="Gibbs R.A."/>
            <person name="Schal C."/>
            <person name="Richards S."/>
            <person name="Belles X."/>
            <person name="Korb J."/>
            <person name="Bornberg-Bauer E."/>
        </authorList>
    </citation>
    <scope>NUCLEOTIDE SEQUENCE [LARGE SCALE GENOMIC DNA]</scope>
    <source>
        <tissue evidence="4">Whole body</tissue>
    </source>
</reference>
<organism evidence="4 5">
    <name type="scientific">Cryptotermes secundus</name>
    <dbReference type="NCBI Taxonomy" id="105785"/>
    <lineage>
        <taxon>Eukaryota</taxon>
        <taxon>Metazoa</taxon>
        <taxon>Ecdysozoa</taxon>
        <taxon>Arthropoda</taxon>
        <taxon>Hexapoda</taxon>
        <taxon>Insecta</taxon>
        <taxon>Pterygota</taxon>
        <taxon>Neoptera</taxon>
        <taxon>Polyneoptera</taxon>
        <taxon>Dictyoptera</taxon>
        <taxon>Blattodea</taxon>
        <taxon>Blattoidea</taxon>
        <taxon>Termitoidae</taxon>
        <taxon>Kalotermitidae</taxon>
        <taxon>Cryptotermitinae</taxon>
        <taxon>Cryptotermes</taxon>
    </lineage>
</organism>
<dbReference type="GO" id="GO:0005737">
    <property type="term" value="C:cytoplasm"/>
    <property type="evidence" value="ECO:0007669"/>
    <property type="project" value="TreeGrafter"/>
</dbReference>
<dbReference type="OrthoDB" id="79871at2759"/>
<keyword evidence="5" id="KW-1185">Reference proteome</keyword>
<evidence type="ECO:0000256" key="1">
    <source>
        <dbReference type="ARBA" id="ARBA00023054"/>
    </source>
</evidence>
<sequence>MASACSEDLPISPIDTTSVTESVNSSGSKSLSRSPSNSSIKEDRWPALIISKESRTGVRRVIKSRDPVMIERSNLVNISKLIVKELIETSLKYGRMLDSDSMPLQHFFIVLEHVLRHGLKPKKGLLGPKKELWDILQFVEKYTIEAQDITSSVRDLPTVRTHMGRARAWLRLALMQKKLADYLKILIDHKEDLLSEYFEPDALMMSDEAIVIMGLLVGLNVIDCNLCVKEEDLDCQQGVIDFSLYLRSSNQCSESSEDDLDHDNMTTVLDQKNYIEELNRHLNATVTNLQAKVETLTTTNALMKEDLAIAKNNILSLYDENTNLKKELGLDVNADRIDEGGGGGETGQTKKSETNSEVEELKVQLENERRQRQETEKELSLQISLKAEMEVAMKLLEKDIHEKQDTIVSLRRQLDDIKLINLEMYKKLQECEQELTQKGEMVTRLQAKTSQIGQILNNLEKYNHLLKDAEKGGHTSTKGNQPKK</sequence>
<dbReference type="FunFam" id="1.20.58.900:FF:000011">
    <property type="entry name" value="Uncharacterized protein, isoform B"/>
    <property type="match status" value="1"/>
</dbReference>